<dbReference type="AlphaFoldDB" id="W4LB89"/>
<evidence type="ECO:0000256" key="6">
    <source>
        <dbReference type="RuleBase" id="RU368036"/>
    </source>
</evidence>
<keyword evidence="6" id="KW-0317">Glutathione biosynthesis</keyword>
<sequence>MFDISRIERPGFAPQRSVVMARDGMVATSQLLAAEAGVQILKQGGNALDAAIATSLALSVVEPMSTGIGGDAFLLYRRAADGRIYGVNGSGRCPEHLTLEALRARGIDGIPTRGLPSVTVPGAIDAFSEVLERHGTMSLADVLEPAIHYASEGFPVSEIIATQWQINAPLLAQYPSSASTYLPDGKAPRAGEVHGQPNLAKTLKLLAAEGRDAFYQGDIARRIVEFSQENGGFFSLADFANHTTTWVEPISTDYRGHTVLELPPNGQGITALLALNVLEGFDLAAMDYGSPEYYHLLIEATKQAFADRSRYIADPDHAALPIEGLLSKAYAAERRQGLRADRAHDYIPGEPVSFSNTVYVSCVDKDRNVVSLTHSLFMGFGSGVVAGDTGICLQNRGAGFVADPSHPNALAPGKRPFHTIIPAMILKDGQPWLCYGVMGGDMQAQGHVQVGVNMIDFGMNVQEAIEAPRYRIMGGRTVRLERAIAPEIRRRLEAMGHDIEPLETIPPGPQYGGGQGILIDHERGVLHGGSDPRKDGCAIGY</sequence>
<dbReference type="InterPro" id="IPR000101">
    <property type="entry name" value="GGT_peptidase"/>
</dbReference>
<dbReference type="Gene3D" id="3.60.20.40">
    <property type="match status" value="1"/>
</dbReference>
<dbReference type="UniPathway" id="UPA00204"/>
<dbReference type="SUPFAM" id="SSF56235">
    <property type="entry name" value="N-terminal nucleophile aminohydrolases (Ntn hydrolases)"/>
    <property type="match status" value="1"/>
</dbReference>
<dbReference type="Pfam" id="PF01019">
    <property type="entry name" value="G_glu_transpept"/>
    <property type="match status" value="1"/>
</dbReference>
<dbReference type="GO" id="GO:0006750">
    <property type="term" value="P:glutathione biosynthetic process"/>
    <property type="evidence" value="ECO:0007669"/>
    <property type="project" value="UniProtKB-KW"/>
</dbReference>
<organism evidence="7 8">
    <name type="scientific">Entotheonella factor</name>
    <dbReference type="NCBI Taxonomy" id="1429438"/>
    <lineage>
        <taxon>Bacteria</taxon>
        <taxon>Pseudomonadati</taxon>
        <taxon>Nitrospinota/Tectimicrobiota group</taxon>
        <taxon>Candidatus Tectimicrobiota</taxon>
        <taxon>Candidatus Entotheonellia</taxon>
        <taxon>Candidatus Entotheonellales</taxon>
        <taxon>Candidatus Entotheonellaceae</taxon>
        <taxon>Candidatus Entotheonella</taxon>
    </lineage>
</organism>
<dbReference type="InterPro" id="IPR052896">
    <property type="entry name" value="GGT-like_enzyme"/>
</dbReference>
<proteinExistence type="inferred from homology"/>
<dbReference type="PANTHER" id="PTHR43881">
    <property type="entry name" value="GAMMA-GLUTAMYLTRANSPEPTIDASE (AFU_ORTHOLOGUE AFUA_4G13580)"/>
    <property type="match status" value="1"/>
</dbReference>
<keyword evidence="8" id="KW-1185">Reference proteome</keyword>
<dbReference type="HOGENOM" id="CLU_014813_3_2_7"/>
<protein>
    <recommendedName>
        <fullName evidence="6">Glutathione hydrolase proenzyme</fullName>
        <ecNumber evidence="6">2.3.2.2</ecNumber>
        <ecNumber evidence="6">3.4.19.13</ecNumber>
    </recommendedName>
    <component>
        <recommendedName>
            <fullName evidence="6">Glutathione hydrolase large chain</fullName>
        </recommendedName>
    </component>
    <component>
        <recommendedName>
            <fullName evidence="6">Glutathione hydrolase small chain</fullName>
        </recommendedName>
    </component>
</protein>
<evidence type="ECO:0000256" key="2">
    <source>
        <dbReference type="ARBA" id="ARBA00001089"/>
    </source>
</evidence>
<dbReference type="Proteomes" id="UP000019141">
    <property type="component" value="Unassembled WGS sequence"/>
</dbReference>
<dbReference type="GO" id="GO:0103068">
    <property type="term" value="F:leukotriene C4 gamma-glutamyl transferase activity"/>
    <property type="evidence" value="ECO:0007669"/>
    <property type="project" value="UniProtKB-EC"/>
</dbReference>
<keyword evidence="6" id="KW-0012">Acyltransferase</keyword>
<evidence type="ECO:0000256" key="3">
    <source>
        <dbReference type="ARBA" id="ARBA00047417"/>
    </source>
</evidence>
<comment type="subunit">
    <text evidence="6">This enzyme consists of two polypeptide chains, which are synthesized in precursor form from a single polypeptide.</text>
</comment>
<comment type="catalytic activity">
    <reaction evidence="1 6">
        <text>an S-substituted glutathione + H2O = an S-substituted L-cysteinylglycine + L-glutamate</text>
        <dbReference type="Rhea" id="RHEA:59468"/>
        <dbReference type="ChEBI" id="CHEBI:15377"/>
        <dbReference type="ChEBI" id="CHEBI:29985"/>
        <dbReference type="ChEBI" id="CHEBI:90779"/>
        <dbReference type="ChEBI" id="CHEBI:143103"/>
        <dbReference type="EC" id="3.4.19.13"/>
    </reaction>
</comment>
<dbReference type="InterPro" id="IPR043138">
    <property type="entry name" value="GGT_lsub"/>
</dbReference>
<dbReference type="PRINTS" id="PR01210">
    <property type="entry name" value="GGTRANSPTASE"/>
</dbReference>
<name>W4LB89_ENTF1</name>
<comment type="caution">
    <text evidence="7">The sequence shown here is derived from an EMBL/GenBank/DDBJ whole genome shotgun (WGS) entry which is preliminary data.</text>
</comment>
<keyword evidence="6" id="KW-0808">Transferase</keyword>
<evidence type="ECO:0000256" key="1">
    <source>
        <dbReference type="ARBA" id="ARBA00001049"/>
    </source>
</evidence>
<dbReference type="NCBIfam" id="TIGR00066">
    <property type="entry name" value="g_glut_trans"/>
    <property type="match status" value="1"/>
</dbReference>
<keyword evidence="6" id="KW-0865">Zymogen</keyword>
<dbReference type="EMBL" id="AZHW01000946">
    <property type="protein sequence ID" value="ETW95194.1"/>
    <property type="molecule type" value="Genomic_DNA"/>
</dbReference>
<dbReference type="GO" id="GO:0006751">
    <property type="term" value="P:glutathione catabolic process"/>
    <property type="evidence" value="ECO:0007669"/>
    <property type="project" value="UniProtKB-UniRule"/>
</dbReference>
<dbReference type="PATRIC" id="fig|1429438.4.peg.6002"/>
<accession>W4LB89</accession>
<evidence type="ECO:0000256" key="4">
    <source>
        <dbReference type="PIRSR" id="PIRSR600101-1"/>
    </source>
</evidence>
<gene>
    <name evidence="7" type="ORF">ETSY1_31615</name>
</gene>
<dbReference type="Gene3D" id="1.10.246.130">
    <property type="match status" value="1"/>
</dbReference>
<evidence type="ECO:0000256" key="5">
    <source>
        <dbReference type="PIRSR" id="PIRSR600101-2"/>
    </source>
</evidence>
<dbReference type="EC" id="2.3.2.2" evidence="6"/>
<comment type="similarity">
    <text evidence="6">Belongs to the gamma-glutamyltransferase family.</text>
</comment>
<dbReference type="InterPro" id="IPR029055">
    <property type="entry name" value="Ntn_hydrolases_N"/>
</dbReference>
<dbReference type="InterPro" id="IPR043137">
    <property type="entry name" value="GGT_ssub_C"/>
</dbReference>
<comment type="pathway">
    <text evidence="6">Sulfur metabolism; glutathione metabolism.</text>
</comment>
<dbReference type="GO" id="GO:0036374">
    <property type="term" value="F:glutathione hydrolase activity"/>
    <property type="evidence" value="ECO:0007669"/>
    <property type="project" value="UniProtKB-UniRule"/>
</dbReference>
<comment type="catalytic activity">
    <reaction evidence="3 6">
        <text>an N-terminal (5-L-glutamyl)-[peptide] + an alpha-amino acid = 5-L-glutamyl amino acid + an N-terminal L-alpha-aminoacyl-[peptide]</text>
        <dbReference type="Rhea" id="RHEA:23904"/>
        <dbReference type="Rhea" id="RHEA-COMP:9780"/>
        <dbReference type="Rhea" id="RHEA-COMP:9795"/>
        <dbReference type="ChEBI" id="CHEBI:77644"/>
        <dbReference type="ChEBI" id="CHEBI:78597"/>
        <dbReference type="ChEBI" id="CHEBI:78599"/>
        <dbReference type="ChEBI" id="CHEBI:78608"/>
        <dbReference type="EC" id="2.3.2.2"/>
    </reaction>
</comment>
<evidence type="ECO:0000313" key="8">
    <source>
        <dbReference type="Proteomes" id="UP000019141"/>
    </source>
</evidence>
<feature type="binding site" evidence="5">
    <location>
        <position position="440"/>
    </location>
    <ligand>
        <name>L-glutamate</name>
        <dbReference type="ChEBI" id="CHEBI:29985"/>
    </ligand>
</feature>
<feature type="active site" description="Nucleophile" evidence="4">
    <location>
        <position position="357"/>
    </location>
</feature>
<reference evidence="7 8" key="1">
    <citation type="journal article" date="2014" name="Nature">
        <title>An environmental bacterial taxon with a large and distinct metabolic repertoire.</title>
        <authorList>
            <person name="Wilson M.C."/>
            <person name="Mori T."/>
            <person name="Ruckert C."/>
            <person name="Uria A.R."/>
            <person name="Helf M.J."/>
            <person name="Takada K."/>
            <person name="Gernert C."/>
            <person name="Steffens U.A."/>
            <person name="Heycke N."/>
            <person name="Schmitt S."/>
            <person name="Rinke C."/>
            <person name="Helfrich E.J."/>
            <person name="Brachmann A.O."/>
            <person name="Gurgui C."/>
            <person name="Wakimoto T."/>
            <person name="Kracht M."/>
            <person name="Crusemann M."/>
            <person name="Hentschel U."/>
            <person name="Abe I."/>
            <person name="Matsunaga S."/>
            <person name="Kalinowski J."/>
            <person name="Takeyama H."/>
            <person name="Piel J."/>
        </authorList>
    </citation>
    <scope>NUCLEOTIDE SEQUENCE [LARGE SCALE GENOMIC DNA]</scope>
    <source>
        <strain evidence="8">TSY1</strain>
    </source>
</reference>
<keyword evidence="6" id="KW-0378">Hydrolase</keyword>
<comment type="PTM">
    <text evidence="6">Cleaved by autocatalysis into a large and a small subunit.</text>
</comment>
<dbReference type="EC" id="3.4.19.13" evidence="6"/>
<comment type="catalytic activity">
    <reaction evidence="2 6">
        <text>glutathione + H2O = L-cysteinylglycine + L-glutamate</text>
        <dbReference type="Rhea" id="RHEA:28807"/>
        <dbReference type="ChEBI" id="CHEBI:15377"/>
        <dbReference type="ChEBI" id="CHEBI:29985"/>
        <dbReference type="ChEBI" id="CHEBI:57925"/>
        <dbReference type="ChEBI" id="CHEBI:61694"/>
        <dbReference type="EC" id="3.4.19.13"/>
    </reaction>
</comment>
<evidence type="ECO:0000313" key="7">
    <source>
        <dbReference type="EMBL" id="ETW95194.1"/>
    </source>
</evidence>
<dbReference type="PANTHER" id="PTHR43881:SF1">
    <property type="entry name" value="GAMMA-GLUTAMYLTRANSPEPTIDASE (AFU_ORTHOLOGUE AFUA_4G13580)"/>
    <property type="match status" value="1"/>
</dbReference>